<evidence type="ECO:0000313" key="2">
    <source>
        <dbReference type="EMBL" id="KAK3921804.1"/>
    </source>
</evidence>
<evidence type="ECO:0000313" key="1">
    <source>
        <dbReference type="EMBL" id="KAK3917786.1"/>
    </source>
</evidence>
<comment type="caution">
    <text evidence="2">The sequence shown here is derived from an EMBL/GenBank/DDBJ whole genome shotgun (WGS) entry which is preliminary data.</text>
</comment>
<sequence length="109" mass="12534">MTFVLVYYGQKSATTDVTLNSRKLFAYAKKRIATWCGSWISVLVIEYTEPLMPTVHHSMETKRRSRAEWKSVSTALRYLHSFGINVVIKVHKSICHFLSSLSVSEVLCY</sequence>
<protein>
    <submittedName>
        <fullName evidence="2">Non-reducing polyketide synthase</fullName>
    </submittedName>
</protein>
<dbReference type="EMBL" id="JAHWGI010000789">
    <property type="protein sequence ID" value="KAK3917786.1"/>
    <property type="molecule type" value="Genomic_DNA"/>
</dbReference>
<evidence type="ECO:0000313" key="3">
    <source>
        <dbReference type="Proteomes" id="UP001219518"/>
    </source>
</evidence>
<proteinExistence type="predicted"/>
<gene>
    <name evidence="1" type="ORF">KUF71_007231</name>
    <name evidence="2" type="ORF">KUF71_010980</name>
</gene>
<dbReference type="Proteomes" id="UP001219518">
    <property type="component" value="Unassembled WGS sequence"/>
</dbReference>
<organism evidence="2 3">
    <name type="scientific">Frankliniella fusca</name>
    <dbReference type="NCBI Taxonomy" id="407009"/>
    <lineage>
        <taxon>Eukaryota</taxon>
        <taxon>Metazoa</taxon>
        <taxon>Ecdysozoa</taxon>
        <taxon>Arthropoda</taxon>
        <taxon>Hexapoda</taxon>
        <taxon>Insecta</taxon>
        <taxon>Pterygota</taxon>
        <taxon>Neoptera</taxon>
        <taxon>Paraneoptera</taxon>
        <taxon>Thysanoptera</taxon>
        <taxon>Terebrantia</taxon>
        <taxon>Thripoidea</taxon>
        <taxon>Thripidae</taxon>
        <taxon>Frankliniella</taxon>
    </lineage>
</organism>
<name>A0AAE1HI74_9NEOP</name>
<reference evidence="2" key="1">
    <citation type="submission" date="2021-07" db="EMBL/GenBank/DDBJ databases">
        <authorList>
            <person name="Catto M.A."/>
            <person name="Jacobson A."/>
            <person name="Kennedy G."/>
            <person name="Labadie P."/>
            <person name="Hunt B.G."/>
            <person name="Srinivasan R."/>
        </authorList>
    </citation>
    <scope>NUCLEOTIDE SEQUENCE</scope>
    <source>
        <strain evidence="2">PL_HMW_Pooled</strain>
        <tissue evidence="2">Head</tissue>
    </source>
</reference>
<feature type="non-terminal residue" evidence="2">
    <location>
        <position position="1"/>
    </location>
</feature>
<dbReference type="AlphaFoldDB" id="A0AAE1HI74"/>
<keyword evidence="3" id="KW-1185">Reference proteome</keyword>
<accession>A0AAE1HI74</accession>
<dbReference type="EMBL" id="JAHWGI010001053">
    <property type="protein sequence ID" value="KAK3921804.1"/>
    <property type="molecule type" value="Genomic_DNA"/>
</dbReference>
<reference evidence="2" key="2">
    <citation type="journal article" date="2023" name="BMC Genomics">
        <title>Pest status, molecular evolution, and epigenetic factors derived from the genome assembly of Frankliniella fusca, a thysanopteran phytovirus vector.</title>
        <authorList>
            <person name="Catto M.A."/>
            <person name="Labadie P.E."/>
            <person name="Jacobson A.L."/>
            <person name="Kennedy G.G."/>
            <person name="Srinivasan R."/>
            <person name="Hunt B.G."/>
        </authorList>
    </citation>
    <scope>NUCLEOTIDE SEQUENCE</scope>
    <source>
        <strain evidence="2">PL_HMW_Pooled</strain>
    </source>
</reference>